<dbReference type="InterPro" id="IPR051333">
    <property type="entry name" value="CLIP_Serine_Protease"/>
</dbReference>
<accession>A0A3M7SG06</accession>
<proteinExistence type="predicted"/>
<protein>
    <submittedName>
        <fullName evidence="3">Venom serine protease</fullName>
    </submittedName>
</protein>
<keyword evidence="3" id="KW-0645">Protease</keyword>
<feature type="transmembrane region" description="Helical" evidence="1">
    <location>
        <begin position="190"/>
        <end position="208"/>
    </location>
</feature>
<comment type="caution">
    <text evidence="3">The sequence shown here is derived from an EMBL/GenBank/DDBJ whole genome shotgun (WGS) entry which is preliminary data.</text>
</comment>
<keyword evidence="1" id="KW-1133">Transmembrane helix</keyword>
<evidence type="ECO:0000256" key="1">
    <source>
        <dbReference type="SAM" id="Phobius"/>
    </source>
</evidence>
<dbReference type="GO" id="GO:0006508">
    <property type="term" value="P:proteolysis"/>
    <property type="evidence" value="ECO:0007669"/>
    <property type="project" value="UniProtKB-KW"/>
</dbReference>
<dbReference type="OrthoDB" id="10012881at2759"/>
<dbReference type="AlphaFoldDB" id="A0A3M7SG06"/>
<dbReference type="SUPFAM" id="SSF50494">
    <property type="entry name" value="Trypsin-like serine proteases"/>
    <property type="match status" value="1"/>
</dbReference>
<organism evidence="3 4">
    <name type="scientific">Brachionus plicatilis</name>
    <name type="common">Marine rotifer</name>
    <name type="synonym">Brachionus muelleri</name>
    <dbReference type="NCBI Taxonomy" id="10195"/>
    <lineage>
        <taxon>Eukaryota</taxon>
        <taxon>Metazoa</taxon>
        <taxon>Spiralia</taxon>
        <taxon>Gnathifera</taxon>
        <taxon>Rotifera</taxon>
        <taxon>Eurotatoria</taxon>
        <taxon>Monogononta</taxon>
        <taxon>Pseudotrocha</taxon>
        <taxon>Ploima</taxon>
        <taxon>Brachionidae</taxon>
        <taxon>Brachionus</taxon>
    </lineage>
</organism>
<dbReference type="Proteomes" id="UP000276133">
    <property type="component" value="Unassembled WGS sequence"/>
</dbReference>
<dbReference type="SMART" id="SM00020">
    <property type="entry name" value="Tryp_SPc"/>
    <property type="match status" value="1"/>
</dbReference>
<keyword evidence="4" id="KW-1185">Reference proteome</keyword>
<dbReference type="EMBL" id="REGN01001415">
    <property type="protein sequence ID" value="RNA34794.1"/>
    <property type="molecule type" value="Genomic_DNA"/>
</dbReference>
<reference evidence="3 4" key="1">
    <citation type="journal article" date="2018" name="Sci. Rep.">
        <title>Genomic signatures of local adaptation to the degree of environmental predictability in rotifers.</title>
        <authorList>
            <person name="Franch-Gras L."/>
            <person name="Hahn C."/>
            <person name="Garcia-Roger E.M."/>
            <person name="Carmona M.J."/>
            <person name="Serra M."/>
            <person name="Gomez A."/>
        </authorList>
    </citation>
    <scope>NUCLEOTIDE SEQUENCE [LARGE SCALE GENOMIC DNA]</scope>
    <source>
        <strain evidence="3">HYR1</strain>
    </source>
</reference>
<dbReference type="InterPro" id="IPR009003">
    <property type="entry name" value="Peptidase_S1_PA"/>
</dbReference>
<dbReference type="PANTHER" id="PTHR24260:SF136">
    <property type="entry name" value="GH08193P-RELATED"/>
    <property type="match status" value="1"/>
</dbReference>
<dbReference type="Gene3D" id="2.40.10.10">
    <property type="entry name" value="Trypsin-like serine proteases"/>
    <property type="match status" value="1"/>
</dbReference>
<dbReference type="InterPro" id="IPR001254">
    <property type="entry name" value="Trypsin_dom"/>
</dbReference>
<dbReference type="PANTHER" id="PTHR24260">
    <property type="match status" value="1"/>
</dbReference>
<sequence length="282" mass="32661">MSLQKKIVSLKLKNSKGLHPNYEENSKLNDIAIIKLTTEVNQNKNHSLLCLPKRSDQIYPKIDISEANVIGFDSNSTNTLQDDVRIAKYNSFECLNVSHIIDWDRQICTIDNAAEKDLCDFEYGSPLLIRENLNGKEKFILVGIISNKSSCDETSPIGTFSRIGFMDFFNKKSDEKISLLGSIENLRRDILFEYLFILILVLILRFVLEHIQRLSKNKSELSRLLLRVLVPYRTKSRFGVCSWSSGQRFTWKFFYHFGYFKNDMPPKVATAEPYHKRCRTVA</sequence>
<gene>
    <name evidence="3" type="ORF">BpHYR1_016829</name>
</gene>
<dbReference type="InterPro" id="IPR043504">
    <property type="entry name" value="Peptidase_S1_PA_chymotrypsin"/>
</dbReference>
<dbReference type="GO" id="GO:0004252">
    <property type="term" value="F:serine-type endopeptidase activity"/>
    <property type="evidence" value="ECO:0007669"/>
    <property type="project" value="InterPro"/>
</dbReference>
<keyword evidence="1" id="KW-0472">Membrane</keyword>
<evidence type="ECO:0000259" key="2">
    <source>
        <dbReference type="SMART" id="SM00020"/>
    </source>
</evidence>
<keyword evidence="1" id="KW-0812">Transmembrane</keyword>
<evidence type="ECO:0000313" key="4">
    <source>
        <dbReference type="Proteomes" id="UP000276133"/>
    </source>
</evidence>
<name>A0A3M7SG06_BRAPC</name>
<keyword evidence="3" id="KW-0378">Hydrolase</keyword>
<dbReference type="Pfam" id="PF00089">
    <property type="entry name" value="Trypsin"/>
    <property type="match status" value="1"/>
</dbReference>
<evidence type="ECO:0000313" key="3">
    <source>
        <dbReference type="EMBL" id="RNA34794.1"/>
    </source>
</evidence>
<feature type="domain" description="Peptidase S1" evidence="2">
    <location>
        <begin position="6"/>
        <end position="169"/>
    </location>
</feature>